<dbReference type="SUPFAM" id="SSF48264">
    <property type="entry name" value="Cytochrome P450"/>
    <property type="match status" value="1"/>
</dbReference>
<dbReference type="GO" id="GO:0016705">
    <property type="term" value="F:oxidoreductase activity, acting on paired donors, with incorporation or reduction of molecular oxygen"/>
    <property type="evidence" value="ECO:0007669"/>
    <property type="project" value="InterPro"/>
</dbReference>
<dbReference type="InterPro" id="IPR002401">
    <property type="entry name" value="Cyt_P450_E_grp-I"/>
</dbReference>
<dbReference type="Gene3D" id="1.10.630.10">
    <property type="entry name" value="Cytochrome P450"/>
    <property type="match status" value="1"/>
</dbReference>
<sequence>NLIAGANDSTSVVLIWAVSLLLNNRHVLKKAQEELDEHVGRDRRVNESDISSLVYLQAVIKETLRLYPPAPLSGTRRSTQDCNVGGYHIPKETWLMANVYKLHRDPRMWLDPLEFRPERFLNGEKNVDVKGQDFEFIPFGAGRRTCPETNLGLQMLHLMLASLLQAFDLSTVSNEKIDMTESAGLTNIKATPLDVLVSPRLSPNLYN</sequence>
<dbReference type="GO" id="GO:0020037">
    <property type="term" value="F:heme binding"/>
    <property type="evidence" value="ECO:0007669"/>
    <property type="project" value="InterPro"/>
</dbReference>
<dbReference type="PRINTS" id="PR00463">
    <property type="entry name" value="EP450I"/>
</dbReference>
<proteinExistence type="predicted"/>
<dbReference type="InterPro" id="IPR036396">
    <property type="entry name" value="Cyt_P450_sf"/>
</dbReference>
<keyword evidence="5 7" id="KW-0408">Iron</keyword>
<keyword evidence="4" id="KW-0560">Oxidoreductase</keyword>
<evidence type="ECO:0000313" key="9">
    <source>
        <dbReference type="Proteomes" id="UP001190926"/>
    </source>
</evidence>
<dbReference type="PRINTS" id="PR00385">
    <property type="entry name" value="P450"/>
</dbReference>
<dbReference type="EMBL" id="SDAM02029587">
    <property type="protein sequence ID" value="KAH6755794.1"/>
    <property type="molecule type" value="Genomic_DNA"/>
</dbReference>
<dbReference type="InterPro" id="IPR001128">
    <property type="entry name" value="Cyt_P450"/>
</dbReference>
<keyword evidence="9" id="KW-1185">Reference proteome</keyword>
<feature type="non-terminal residue" evidence="8">
    <location>
        <position position="1"/>
    </location>
</feature>
<dbReference type="InterPro" id="IPR050651">
    <property type="entry name" value="Plant_Cytochrome_P450_Monoox"/>
</dbReference>
<dbReference type="Proteomes" id="UP001190926">
    <property type="component" value="Unassembled WGS sequence"/>
</dbReference>
<keyword evidence="3 7" id="KW-0479">Metal-binding</keyword>
<accession>A0AAD4INF2</accession>
<dbReference type="GO" id="GO:0004497">
    <property type="term" value="F:monooxygenase activity"/>
    <property type="evidence" value="ECO:0007669"/>
    <property type="project" value="UniProtKB-KW"/>
</dbReference>
<dbReference type="PANTHER" id="PTHR47947:SF39">
    <property type="entry name" value="CYTOCHROME P450"/>
    <property type="match status" value="1"/>
</dbReference>
<evidence type="ECO:0000256" key="7">
    <source>
        <dbReference type="PIRSR" id="PIRSR602401-1"/>
    </source>
</evidence>
<evidence type="ECO:0000256" key="2">
    <source>
        <dbReference type="ARBA" id="ARBA00022617"/>
    </source>
</evidence>
<dbReference type="GO" id="GO:0005506">
    <property type="term" value="F:iron ion binding"/>
    <property type="evidence" value="ECO:0007669"/>
    <property type="project" value="InterPro"/>
</dbReference>
<dbReference type="PANTHER" id="PTHR47947">
    <property type="entry name" value="CYTOCHROME P450 82C3-RELATED"/>
    <property type="match status" value="1"/>
</dbReference>
<evidence type="ECO:0000313" key="8">
    <source>
        <dbReference type="EMBL" id="KAH6755794.1"/>
    </source>
</evidence>
<gene>
    <name evidence="8" type="ORF">C2S53_009639</name>
</gene>
<evidence type="ECO:0000256" key="6">
    <source>
        <dbReference type="ARBA" id="ARBA00023033"/>
    </source>
</evidence>
<comment type="cofactor">
    <cofactor evidence="7">
        <name>heme</name>
        <dbReference type="ChEBI" id="CHEBI:30413"/>
    </cofactor>
</comment>
<dbReference type="GO" id="GO:0016020">
    <property type="term" value="C:membrane"/>
    <property type="evidence" value="ECO:0007669"/>
    <property type="project" value="UniProtKB-SubCell"/>
</dbReference>
<evidence type="ECO:0000256" key="1">
    <source>
        <dbReference type="ARBA" id="ARBA00004167"/>
    </source>
</evidence>
<evidence type="ECO:0000256" key="3">
    <source>
        <dbReference type="ARBA" id="ARBA00022723"/>
    </source>
</evidence>
<keyword evidence="6" id="KW-0503">Monooxygenase</keyword>
<feature type="binding site" description="axial binding residue" evidence="7">
    <location>
        <position position="146"/>
    </location>
    <ligand>
        <name>heme</name>
        <dbReference type="ChEBI" id="CHEBI:30413"/>
    </ligand>
    <ligandPart>
        <name>Fe</name>
        <dbReference type="ChEBI" id="CHEBI:18248"/>
    </ligandPart>
</feature>
<evidence type="ECO:0000256" key="5">
    <source>
        <dbReference type="ARBA" id="ARBA00023004"/>
    </source>
</evidence>
<reference evidence="8 9" key="1">
    <citation type="journal article" date="2021" name="Nat. Commun.">
        <title>Incipient diploidization of the medicinal plant Perilla within 10,000 years.</title>
        <authorList>
            <person name="Zhang Y."/>
            <person name="Shen Q."/>
            <person name="Leng L."/>
            <person name="Zhang D."/>
            <person name="Chen S."/>
            <person name="Shi Y."/>
            <person name="Ning Z."/>
            <person name="Chen S."/>
        </authorList>
    </citation>
    <scope>NUCLEOTIDE SEQUENCE [LARGE SCALE GENOMIC DNA]</scope>
    <source>
        <strain evidence="9">cv. PC099</strain>
    </source>
</reference>
<protein>
    <submittedName>
        <fullName evidence="8">Cytochrome P450</fullName>
    </submittedName>
</protein>
<dbReference type="AlphaFoldDB" id="A0AAD4INF2"/>
<comment type="caution">
    <text evidence="8">The sequence shown here is derived from an EMBL/GenBank/DDBJ whole genome shotgun (WGS) entry which is preliminary data.</text>
</comment>
<keyword evidence="2 7" id="KW-0349">Heme</keyword>
<organism evidence="8 9">
    <name type="scientific">Perilla frutescens var. hirtella</name>
    <name type="common">Perilla citriodora</name>
    <name type="synonym">Perilla setoyensis</name>
    <dbReference type="NCBI Taxonomy" id="608512"/>
    <lineage>
        <taxon>Eukaryota</taxon>
        <taxon>Viridiplantae</taxon>
        <taxon>Streptophyta</taxon>
        <taxon>Embryophyta</taxon>
        <taxon>Tracheophyta</taxon>
        <taxon>Spermatophyta</taxon>
        <taxon>Magnoliopsida</taxon>
        <taxon>eudicotyledons</taxon>
        <taxon>Gunneridae</taxon>
        <taxon>Pentapetalae</taxon>
        <taxon>asterids</taxon>
        <taxon>lamiids</taxon>
        <taxon>Lamiales</taxon>
        <taxon>Lamiaceae</taxon>
        <taxon>Nepetoideae</taxon>
        <taxon>Elsholtzieae</taxon>
        <taxon>Perilla</taxon>
    </lineage>
</organism>
<evidence type="ECO:0000256" key="4">
    <source>
        <dbReference type="ARBA" id="ARBA00023002"/>
    </source>
</evidence>
<comment type="subcellular location">
    <subcellularLocation>
        <location evidence="1">Membrane</location>
        <topology evidence="1">Single-pass membrane protein</topology>
    </subcellularLocation>
</comment>
<name>A0AAD4INF2_PERFH</name>
<dbReference type="Pfam" id="PF00067">
    <property type="entry name" value="p450"/>
    <property type="match status" value="1"/>
</dbReference>